<dbReference type="CDD" id="cd05716">
    <property type="entry name" value="IgV_pIgR_like"/>
    <property type="match status" value="2"/>
</dbReference>
<evidence type="ECO:0000256" key="3">
    <source>
        <dbReference type="ARBA" id="ARBA00023136"/>
    </source>
</evidence>
<comment type="caution">
    <text evidence="6">The sequence shown here is derived from an EMBL/GenBank/DDBJ whole genome shotgun (WGS) entry which is preliminary data.</text>
</comment>
<dbReference type="InterPro" id="IPR013106">
    <property type="entry name" value="Ig_V-set"/>
</dbReference>
<evidence type="ECO:0000256" key="4">
    <source>
        <dbReference type="SAM" id="SignalP"/>
    </source>
</evidence>
<dbReference type="GO" id="GO:0004888">
    <property type="term" value="F:transmembrane signaling receptor activity"/>
    <property type="evidence" value="ECO:0007669"/>
    <property type="project" value="TreeGrafter"/>
</dbReference>
<feature type="signal peptide" evidence="4">
    <location>
        <begin position="1"/>
        <end position="20"/>
    </location>
</feature>
<dbReference type="PANTHER" id="PTHR11860:SF87">
    <property type="entry name" value="CMRF35-LIKE MOLECULE 8"/>
    <property type="match status" value="1"/>
</dbReference>
<evidence type="ECO:0000256" key="1">
    <source>
        <dbReference type="ARBA" id="ARBA00004370"/>
    </source>
</evidence>
<organism evidence="6 7">
    <name type="scientific">Chiloscyllium punctatum</name>
    <name type="common">Brownbanded bambooshark</name>
    <name type="synonym">Hemiscyllium punctatum</name>
    <dbReference type="NCBI Taxonomy" id="137246"/>
    <lineage>
        <taxon>Eukaryota</taxon>
        <taxon>Metazoa</taxon>
        <taxon>Chordata</taxon>
        <taxon>Craniata</taxon>
        <taxon>Vertebrata</taxon>
        <taxon>Chondrichthyes</taxon>
        <taxon>Elasmobranchii</taxon>
        <taxon>Galeomorphii</taxon>
        <taxon>Galeoidea</taxon>
        <taxon>Orectolobiformes</taxon>
        <taxon>Hemiscylliidae</taxon>
        <taxon>Chiloscyllium</taxon>
    </lineage>
</organism>
<evidence type="ECO:0000313" key="7">
    <source>
        <dbReference type="Proteomes" id="UP000287033"/>
    </source>
</evidence>
<dbReference type="Gene3D" id="2.60.40.10">
    <property type="entry name" value="Immunoglobulins"/>
    <property type="match status" value="2"/>
</dbReference>
<dbReference type="SMART" id="SM00409">
    <property type="entry name" value="IG"/>
    <property type="match status" value="2"/>
</dbReference>
<dbReference type="GO" id="GO:0005886">
    <property type="term" value="C:plasma membrane"/>
    <property type="evidence" value="ECO:0007669"/>
    <property type="project" value="TreeGrafter"/>
</dbReference>
<dbReference type="EMBL" id="BEZZ01002502">
    <property type="protein sequence ID" value="GCC16448.1"/>
    <property type="molecule type" value="Genomic_DNA"/>
</dbReference>
<evidence type="ECO:0000259" key="5">
    <source>
        <dbReference type="SMART" id="SM00409"/>
    </source>
</evidence>
<feature type="non-terminal residue" evidence="6">
    <location>
        <position position="263"/>
    </location>
</feature>
<evidence type="ECO:0000313" key="6">
    <source>
        <dbReference type="EMBL" id="GCC16448.1"/>
    </source>
</evidence>
<name>A0A401RE76_CHIPU</name>
<protein>
    <recommendedName>
        <fullName evidence="5">Immunoglobulin domain-containing protein</fullName>
    </recommendedName>
</protein>
<dbReference type="Pfam" id="PF07686">
    <property type="entry name" value="V-set"/>
    <property type="match status" value="2"/>
</dbReference>
<dbReference type="InterPro" id="IPR036179">
    <property type="entry name" value="Ig-like_dom_sf"/>
</dbReference>
<dbReference type="AlphaFoldDB" id="A0A401RE76"/>
<keyword evidence="4" id="KW-0732">Signal</keyword>
<accession>A0A401RE76</accession>
<dbReference type="STRING" id="137246.A0A401RE76"/>
<feature type="domain" description="Immunoglobulin" evidence="5">
    <location>
        <begin position="132"/>
        <end position="233"/>
    </location>
</feature>
<comment type="subcellular location">
    <subcellularLocation>
        <location evidence="1">Membrane</location>
    </subcellularLocation>
</comment>
<keyword evidence="3" id="KW-0472">Membrane</keyword>
<dbReference type="OrthoDB" id="9949180at2759"/>
<keyword evidence="7" id="KW-1185">Reference proteome</keyword>
<feature type="chain" id="PRO_5019461735" description="Immunoglobulin domain-containing protein" evidence="4">
    <location>
        <begin position="21"/>
        <end position="263"/>
    </location>
</feature>
<dbReference type="SUPFAM" id="SSF48726">
    <property type="entry name" value="Immunoglobulin"/>
    <property type="match status" value="2"/>
</dbReference>
<dbReference type="OMA" id="EWSSCKI"/>
<keyword evidence="2" id="KW-0812">Transmembrane</keyword>
<evidence type="ECO:0000256" key="2">
    <source>
        <dbReference type="ARBA" id="ARBA00022692"/>
    </source>
</evidence>
<dbReference type="InterPro" id="IPR013783">
    <property type="entry name" value="Ig-like_fold"/>
</dbReference>
<gene>
    <name evidence="6" type="ORF">chiPu_0020300</name>
</gene>
<dbReference type="InterPro" id="IPR003599">
    <property type="entry name" value="Ig_sub"/>
</dbReference>
<dbReference type="InterPro" id="IPR050671">
    <property type="entry name" value="CD300_family_receptors"/>
</dbReference>
<reference evidence="6 7" key="1">
    <citation type="journal article" date="2018" name="Nat. Ecol. Evol.">
        <title>Shark genomes provide insights into elasmobranch evolution and the origin of vertebrates.</title>
        <authorList>
            <person name="Hara Y"/>
            <person name="Yamaguchi K"/>
            <person name="Onimaru K"/>
            <person name="Kadota M"/>
            <person name="Koyanagi M"/>
            <person name="Keeley SD"/>
            <person name="Tatsumi K"/>
            <person name="Tanaka K"/>
            <person name="Motone F"/>
            <person name="Kageyama Y"/>
            <person name="Nozu R"/>
            <person name="Adachi N"/>
            <person name="Nishimura O"/>
            <person name="Nakagawa R"/>
            <person name="Tanegashima C"/>
            <person name="Kiyatake I"/>
            <person name="Matsumoto R"/>
            <person name="Murakumo K"/>
            <person name="Nishida K"/>
            <person name="Terakita A"/>
            <person name="Kuratani S"/>
            <person name="Sato K"/>
            <person name="Hyodo S Kuraku.S."/>
        </authorList>
    </citation>
    <scope>NUCLEOTIDE SEQUENCE [LARGE SCALE GENOMIC DNA]</scope>
</reference>
<sequence>MKIIEFIVILIAVSLSGSYGVKAPNEVNGRLGGSITINCQYNIARNRDSEKYWCKGRWRFSCTVLASTQRIQQERPSRLFIMDNQTSGVFSVTMQQLSLEDAGWYFCGIIKEGTDEMADVKLNILQAGLTGLRQVYGTLGDGVTVECQYQVPYYKTHGKYLCKGSERKSCIVIARTQKQNANSSGRISAVDNQNSGVFAVTITQLTMEDEGLYWCGITMFGYDRMDPLQLNIFEPLTTTALPDDSQIGMVFKNERRSFKNIPG</sequence>
<feature type="domain" description="Immunoglobulin" evidence="5">
    <location>
        <begin position="24"/>
        <end position="125"/>
    </location>
</feature>
<proteinExistence type="predicted"/>
<dbReference type="PANTHER" id="PTHR11860">
    <property type="entry name" value="POLYMERIC-IMMUNOGLOBULIN RECEPTOR"/>
    <property type="match status" value="1"/>
</dbReference>
<dbReference type="Proteomes" id="UP000287033">
    <property type="component" value="Unassembled WGS sequence"/>
</dbReference>